<reference evidence="2 5" key="1">
    <citation type="journal article" date="2015" name="Genome Announc.">
        <title>Complete Genome Sequence of the Nitrogen-Fixing and Solvent-Producing Clostridium pasteurianum DSM 525.</title>
        <authorList>
            <person name="Poehlein A."/>
            <person name="Grosse-Honebrink A."/>
            <person name="Zhang Y."/>
            <person name="Minton N.P."/>
            <person name="Daniel R."/>
        </authorList>
    </citation>
    <scope>NUCLEOTIDE SEQUENCE [LARGE SCALE GENOMIC DNA]</scope>
    <source>
        <strain evidence="2">DSM 525</strain>
        <strain evidence="5">DSM 525 / ATCC 6013</strain>
    </source>
</reference>
<keyword evidence="1" id="KW-0732">Signal</keyword>
<dbReference type="Gene3D" id="3.40.190.10">
    <property type="entry name" value="Periplasmic binding protein-like II"/>
    <property type="match status" value="2"/>
</dbReference>
<evidence type="ECO:0000313" key="4">
    <source>
        <dbReference type="Proteomes" id="UP000028042"/>
    </source>
</evidence>
<accession>A0A0H3J910</accession>
<name>A0A0H3J910_CLOPA</name>
<evidence type="ECO:0000313" key="3">
    <source>
        <dbReference type="EMBL" id="KRU13998.1"/>
    </source>
</evidence>
<reference evidence="3" key="2">
    <citation type="submission" date="2015-10" db="EMBL/GenBank/DDBJ databases">
        <title>Improved Draft Genome Sequence of Clostridium pasteurianum Strain ATCC 6013 (DSM 525) Using a Hybrid Next-Generation Sequencing Approach.</title>
        <authorList>
            <person name="Pyne M.E."/>
            <person name="Utturkar S.M."/>
            <person name="Brown S.D."/>
            <person name="Moo-Young M."/>
            <person name="Chung D.A."/>
            <person name="Chou P.C."/>
        </authorList>
    </citation>
    <scope>NUCLEOTIDE SEQUENCE</scope>
    <source>
        <strain evidence="3">ATCC 6013</strain>
    </source>
</reference>
<dbReference type="Pfam" id="PF13343">
    <property type="entry name" value="SBP_bac_6"/>
    <property type="match status" value="1"/>
</dbReference>
<dbReference type="AlphaFoldDB" id="A0A0H3J910"/>
<dbReference type="SUPFAM" id="SSF53850">
    <property type="entry name" value="Periplasmic binding protein-like II"/>
    <property type="match status" value="1"/>
</dbReference>
<dbReference type="PANTHER" id="PTHR30006">
    <property type="entry name" value="THIAMINE-BINDING PERIPLASMIC PROTEIN-RELATED"/>
    <property type="match status" value="1"/>
</dbReference>
<dbReference type="Proteomes" id="UP000030905">
    <property type="component" value="Chromosome"/>
</dbReference>
<proteinExistence type="predicted"/>
<dbReference type="eggNOG" id="COG1840">
    <property type="taxonomic scope" value="Bacteria"/>
</dbReference>
<dbReference type="RefSeq" id="WP_003445087.1">
    <property type="nucleotide sequence ID" value="NZ_ANZB01000006.1"/>
</dbReference>
<dbReference type="KEGG" id="cpat:CLPA_c39510"/>
<keyword evidence="5" id="KW-1185">Reference proteome</keyword>
<dbReference type="EMBL" id="CP009268">
    <property type="protein sequence ID" value="AJA53977.1"/>
    <property type="molecule type" value="Genomic_DNA"/>
</dbReference>
<evidence type="ECO:0000256" key="1">
    <source>
        <dbReference type="ARBA" id="ARBA00022729"/>
    </source>
</evidence>
<organism evidence="2 5">
    <name type="scientific">Clostridium pasteurianum DSM 525 = ATCC 6013</name>
    <dbReference type="NCBI Taxonomy" id="1262449"/>
    <lineage>
        <taxon>Bacteria</taxon>
        <taxon>Bacillati</taxon>
        <taxon>Bacillota</taxon>
        <taxon>Clostridia</taxon>
        <taxon>Eubacteriales</taxon>
        <taxon>Clostridiaceae</taxon>
        <taxon>Clostridium</taxon>
    </lineage>
</organism>
<dbReference type="Proteomes" id="UP000028042">
    <property type="component" value="Unassembled WGS sequence"/>
</dbReference>
<reference evidence="3 4" key="3">
    <citation type="journal article" name="Genome Announc.">
        <title>Improved Draft Genome Sequence of Clostridium pasteurianum Strain ATCC 6013 (DSM 525) Using a Hybrid Next-Generation Sequencing Approach.</title>
        <authorList>
            <person name="Pyne M.E."/>
            <person name="Utturkar S."/>
            <person name="Brown S.D."/>
            <person name="Moo-Young M."/>
            <person name="Chung D.A."/>
            <person name="Chou C.P."/>
        </authorList>
    </citation>
    <scope>NUCLEOTIDE SEQUENCE [LARGE SCALE GENOMIC DNA]</scope>
    <source>
        <strain evidence="3 4">ATCC 6013</strain>
    </source>
</reference>
<sequence>MDLDLMEDSILLDDDCNLNDLNFLGIIACSVRQTFKEELEKAVIEHRDKKNIKLKGYVPSGCSCKADLSSIWDAKNIDDFPDVAAANGFKDEFRNGFMNDLVDKGHFKYFRDEKNINKEFLEAGCIDPKGVYNMYGVSPSVILVDKKKLGDLPMPKNWGDLLDPVYKDNIIVGGTSEELSDSAVLYIYKEYGENGVKKLVKNTKSLWHPSKMSKTAGTMNQEGAAIYVMSWFFAKTCPNAEKVAIVWPEDGALINPMCMIAKESKVSEMDTLINFVMGEDLGSKLADSYFPSLNSKVDNKLPENAKFKWLGWDYIRENDMEEVRNTTNTMFIKEWHNK</sequence>
<dbReference type="KEGG" id="cpae:CPAST_c39510"/>
<dbReference type="EMBL" id="JPGY02000001">
    <property type="protein sequence ID" value="KRU13998.1"/>
    <property type="molecule type" value="Genomic_DNA"/>
</dbReference>
<evidence type="ECO:0000313" key="5">
    <source>
        <dbReference type="Proteomes" id="UP000030905"/>
    </source>
</evidence>
<dbReference type="GeneID" id="93076030"/>
<gene>
    <name evidence="2" type="ORF">CLPA_c39510</name>
    <name evidence="3" type="ORF">CP6013_03254</name>
</gene>
<dbReference type="PANTHER" id="PTHR30006:SF2">
    <property type="entry name" value="ABC TRANSPORTER SUBSTRATE-BINDING PROTEIN"/>
    <property type="match status" value="1"/>
</dbReference>
<evidence type="ECO:0000313" key="2">
    <source>
        <dbReference type="EMBL" id="AJA53977.1"/>
    </source>
</evidence>
<dbReference type="PATRIC" id="fig|1262449.3.peg.2171"/>
<protein>
    <submittedName>
        <fullName evidence="2">Fe3+ ABC transporter periplasmic protein</fullName>
    </submittedName>
</protein>